<dbReference type="STRING" id="247490.KSU1_A0007"/>
<keyword evidence="2" id="KW-1185">Reference proteome</keyword>
<dbReference type="Proteomes" id="UP000002985">
    <property type="component" value="Unassembled WGS sequence"/>
</dbReference>
<evidence type="ECO:0000313" key="1">
    <source>
        <dbReference type="EMBL" id="GAB60774.1"/>
    </source>
</evidence>
<dbReference type="EMBL" id="BAFH01000001">
    <property type="protein sequence ID" value="GAB60774.1"/>
    <property type="molecule type" value="Genomic_DNA"/>
</dbReference>
<organism evidence="1 2">
    <name type="scientific">Candidatus Jettenia caeni</name>
    <dbReference type="NCBI Taxonomy" id="247490"/>
    <lineage>
        <taxon>Bacteria</taxon>
        <taxon>Pseudomonadati</taxon>
        <taxon>Planctomycetota</taxon>
        <taxon>Candidatus Brocadiia</taxon>
        <taxon>Candidatus Brocadiales</taxon>
        <taxon>Candidatus Brocadiaceae</taxon>
        <taxon>Candidatus Jettenia</taxon>
    </lineage>
</organism>
<comment type="caution">
    <text evidence="1">The sequence shown here is derived from an EMBL/GenBank/DDBJ whole genome shotgun (WGS) entry which is preliminary data.</text>
</comment>
<gene>
    <name evidence="1" type="ORF">KSU1_A0007</name>
</gene>
<name>I3IGC9_9BACT</name>
<reference evidence="1 2" key="1">
    <citation type="journal article" date="2012" name="FEBS Lett.">
        <title>Anammox organism KSU-1 expresses a NirK-type copper-containing nitrite reductase instead of a NirS-type with cytochrome cd1.</title>
        <authorList>
            <person name="Hira D."/>
            <person name="Toh H."/>
            <person name="Migita C.T."/>
            <person name="Okubo H."/>
            <person name="Nishiyama T."/>
            <person name="Hattori M."/>
            <person name="Furukawa K."/>
            <person name="Fujii T."/>
        </authorList>
    </citation>
    <scope>NUCLEOTIDE SEQUENCE [LARGE SCALE GENOMIC DNA]</scope>
</reference>
<sequence>MTNTPEPLMVNYLDAYKFLPCSIRIRYQKIYHRRRKKNLIAAKRLKYDILMRKNRNKL</sequence>
<proteinExistence type="predicted"/>
<protein>
    <submittedName>
        <fullName evidence="1">Uncharacterized protein</fullName>
    </submittedName>
</protein>
<accession>I3IGC9</accession>
<dbReference type="AlphaFoldDB" id="I3IGC9"/>
<evidence type="ECO:0000313" key="2">
    <source>
        <dbReference type="Proteomes" id="UP000002985"/>
    </source>
</evidence>